<feature type="non-terminal residue" evidence="1">
    <location>
        <position position="1"/>
    </location>
</feature>
<evidence type="ECO:0000313" key="1">
    <source>
        <dbReference type="EMBL" id="ADP07938.1"/>
    </source>
</evidence>
<keyword evidence="1" id="KW-0560">Oxidoreductase</keyword>
<name>E3TBM7_VITVI</name>
<keyword evidence="1" id="KW-0223">Dioxygenase</keyword>
<sequence length="36" mass="3921">REGKTSRSVIFTRMVTSVAPRVESLSSSGIQSIPKE</sequence>
<gene>
    <name evidence="1" type="primary">LDOX</name>
</gene>
<proteinExistence type="evidence at transcript level"/>
<protein>
    <submittedName>
        <fullName evidence="1">Leucoanthocyanidn dioxygenase</fullName>
    </submittedName>
</protein>
<dbReference type="AlphaFoldDB" id="E3TBM7"/>
<reference evidence="1" key="1">
    <citation type="journal article" date="2010" name="BMC Plant Biol.">
        <title>Modulation of flavonoid biosynthetic pathway genes and anthocyanins due to virus infection in grapevine (Vitis vinifera L.) leaves.</title>
        <authorList>
            <person name="Gutha L.R."/>
            <person name="Casassa L.F."/>
            <person name="Harbertson J.F."/>
            <person name="Naidu R.A."/>
        </authorList>
    </citation>
    <scope>NUCLEOTIDE SEQUENCE</scope>
</reference>
<dbReference type="GO" id="GO:0051213">
    <property type="term" value="F:dioxygenase activity"/>
    <property type="evidence" value="ECO:0007669"/>
    <property type="project" value="UniProtKB-KW"/>
</dbReference>
<dbReference type="EMBL" id="GU585861">
    <property type="protein sequence ID" value="ADP07938.1"/>
    <property type="molecule type" value="mRNA"/>
</dbReference>
<accession>E3TBM7</accession>
<feature type="non-terminal residue" evidence="1">
    <location>
        <position position="36"/>
    </location>
</feature>
<organism evidence="1">
    <name type="scientific">Vitis vinifera</name>
    <name type="common">Grape</name>
    <dbReference type="NCBI Taxonomy" id="29760"/>
    <lineage>
        <taxon>Eukaryota</taxon>
        <taxon>Viridiplantae</taxon>
        <taxon>Streptophyta</taxon>
        <taxon>Embryophyta</taxon>
        <taxon>Tracheophyta</taxon>
        <taxon>Spermatophyta</taxon>
        <taxon>Magnoliopsida</taxon>
        <taxon>eudicotyledons</taxon>
        <taxon>Gunneridae</taxon>
        <taxon>Pentapetalae</taxon>
        <taxon>rosids</taxon>
        <taxon>Vitales</taxon>
        <taxon>Vitaceae</taxon>
        <taxon>Viteae</taxon>
        <taxon>Vitis</taxon>
    </lineage>
</organism>